<protein>
    <recommendedName>
        <fullName evidence="7">4Fe-4S ferredoxin-type domain-containing protein</fullName>
    </recommendedName>
</protein>
<evidence type="ECO:0000256" key="5">
    <source>
        <dbReference type="ARBA" id="ARBA00023004"/>
    </source>
</evidence>
<dbReference type="Pfam" id="PF12838">
    <property type="entry name" value="Fer4_7"/>
    <property type="match status" value="1"/>
</dbReference>
<evidence type="ECO:0000256" key="2">
    <source>
        <dbReference type="ARBA" id="ARBA00022485"/>
    </source>
</evidence>
<dbReference type="SUPFAM" id="SSF54862">
    <property type="entry name" value="4Fe-4S ferredoxins"/>
    <property type="match status" value="1"/>
</dbReference>
<dbReference type="Proteomes" id="UP000183245">
    <property type="component" value="Unassembled WGS sequence"/>
</dbReference>
<feature type="domain" description="4Fe-4S ferredoxin-type" evidence="7">
    <location>
        <begin position="66"/>
        <end position="94"/>
    </location>
</feature>
<dbReference type="AlphaFoldDB" id="A0A1J5IIH3"/>
<dbReference type="NCBIfam" id="TIGR02179">
    <property type="entry name" value="PorD_KorD"/>
    <property type="match status" value="1"/>
</dbReference>
<keyword evidence="4" id="KW-0677">Repeat</keyword>
<reference evidence="8" key="1">
    <citation type="journal article" date="2016" name="Environ. Microbiol.">
        <title>Genomic resolution of a cold subsurface aquifer community provides metabolic insights for novel microbes adapted to high CO concentrations.</title>
        <authorList>
            <person name="Probst A.J."/>
            <person name="Castelle C.J."/>
            <person name="Singh A."/>
            <person name="Brown C.T."/>
            <person name="Anantharaman K."/>
            <person name="Sharon I."/>
            <person name="Hug L.A."/>
            <person name="Burstein D."/>
            <person name="Emerson J.B."/>
            <person name="Thomas B.C."/>
            <person name="Banfield J.F."/>
        </authorList>
    </citation>
    <scope>NUCLEOTIDE SEQUENCE [LARGE SCALE GENOMIC DNA]</scope>
    <source>
        <strain evidence="8">CG2_30_54_11</strain>
    </source>
</reference>
<evidence type="ECO:0000313" key="9">
    <source>
        <dbReference type="Proteomes" id="UP000183245"/>
    </source>
</evidence>
<dbReference type="PROSITE" id="PS51379">
    <property type="entry name" value="4FE4S_FER_2"/>
    <property type="match status" value="2"/>
</dbReference>
<dbReference type="GO" id="GO:0016625">
    <property type="term" value="F:oxidoreductase activity, acting on the aldehyde or oxo group of donors, iron-sulfur protein as acceptor"/>
    <property type="evidence" value="ECO:0007669"/>
    <property type="project" value="InterPro"/>
</dbReference>
<dbReference type="EMBL" id="MNZT01000076">
    <property type="protein sequence ID" value="OIP96901.1"/>
    <property type="molecule type" value="Genomic_DNA"/>
</dbReference>
<keyword evidence="5" id="KW-0408">Iron</keyword>
<feature type="domain" description="4Fe-4S ferredoxin-type" evidence="7">
    <location>
        <begin position="33"/>
        <end position="62"/>
    </location>
</feature>
<comment type="caution">
    <text evidence="8">The sequence shown here is derived from an EMBL/GenBank/DDBJ whole genome shotgun (WGS) entry which is preliminary data.</text>
</comment>
<evidence type="ECO:0000313" key="8">
    <source>
        <dbReference type="EMBL" id="OIP96901.1"/>
    </source>
</evidence>
<evidence type="ECO:0000256" key="1">
    <source>
        <dbReference type="ARBA" id="ARBA00001966"/>
    </source>
</evidence>
<name>A0A1J5IIH3_9BACT</name>
<evidence type="ECO:0000259" key="7">
    <source>
        <dbReference type="PROSITE" id="PS51379"/>
    </source>
</evidence>
<proteinExistence type="predicted"/>
<evidence type="ECO:0000256" key="3">
    <source>
        <dbReference type="ARBA" id="ARBA00022723"/>
    </source>
</evidence>
<dbReference type="InterPro" id="IPR017900">
    <property type="entry name" value="4Fe4S_Fe_S_CS"/>
</dbReference>
<dbReference type="Gene3D" id="3.30.70.20">
    <property type="match status" value="1"/>
</dbReference>
<dbReference type="PROSITE" id="PS00198">
    <property type="entry name" value="4FE4S_FER_1"/>
    <property type="match status" value="1"/>
</dbReference>
<dbReference type="PANTHER" id="PTHR43724">
    <property type="entry name" value="PYRUVATE SYNTHASE SUBUNIT PORD"/>
    <property type="match status" value="1"/>
</dbReference>
<organism evidence="8 9">
    <name type="scientific">Candidatus Wirthbacteria bacterium CG2_30_54_11</name>
    <dbReference type="NCBI Taxonomy" id="1817892"/>
    <lineage>
        <taxon>Bacteria</taxon>
        <taxon>Candidatus Wirthbacteria</taxon>
    </lineage>
</organism>
<dbReference type="InterPro" id="IPR011898">
    <property type="entry name" value="PorD_KorD"/>
</dbReference>
<accession>A0A1J5IIH3</accession>
<dbReference type="PANTHER" id="PTHR43724:SF1">
    <property type="entry name" value="PYRUVATE SYNTHASE SUBUNIT PORD"/>
    <property type="match status" value="1"/>
</dbReference>
<keyword evidence="6" id="KW-0411">Iron-sulfur</keyword>
<dbReference type="GO" id="GO:0051539">
    <property type="term" value="F:4 iron, 4 sulfur cluster binding"/>
    <property type="evidence" value="ECO:0007669"/>
    <property type="project" value="UniProtKB-KW"/>
</dbReference>
<evidence type="ECO:0000256" key="6">
    <source>
        <dbReference type="ARBA" id="ARBA00023014"/>
    </source>
</evidence>
<comment type="cofactor">
    <cofactor evidence="1">
        <name>[4Fe-4S] cluster</name>
        <dbReference type="ChEBI" id="CHEBI:49883"/>
    </cofactor>
</comment>
<dbReference type="InterPro" id="IPR017896">
    <property type="entry name" value="4Fe4S_Fe-S-bd"/>
</dbReference>
<sequence length="94" mass="10222">MSPLKTAREIPIGGMIVEPGNSLNYHTGSWASKQPRLDIAKCTGCAFCMNYCPDDCIKSGQVDGQFRATGIKYEYCKGCGVCVAVCKFDALKME</sequence>
<keyword evidence="3" id="KW-0479">Metal-binding</keyword>
<gene>
    <name evidence="8" type="ORF">AUK40_04360</name>
</gene>
<keyword evidence="2" id="KW-0004">4Fe-4S</keyword>
<dbReference type="GO" id="GO:0046872">
    <property type="term" value="F:metal ion binding"/>
    <property type="evidence" value="ECO:0007669"/>
    <property type="project" value="UniProtKB-KW"/>
</dbReference>
<dbReference type="STRING" id="1817892.AUK40_04360"/>
<evidence type="ECO:0000256" key="4">
    <source>
        <dbReference type="ARBA" id="ARBA00022737"/>
    </source>
</evidence>